<evidence type="ECO:0000259" key="7">
    <source>
        <dbReference type="PROSITE" id="PS50850"/>
    </source>
</evidence>
<dbReference type="InterPro" id="IPR020846">
    <property type="entry name" value="MFS_dom"/>
</dbReference>
<feature type="compositionally biased region" description="Polar residues" evidence="5">
    <location>
        <begin position="215"/>
        <end position="237"/>
    </location>
</feature>
<keyword evidence="9" id="KW-1185">Reference proteome</keyword>
<dbReference type="Pfam" id="PF07690">
    <property type="entry name" value="MFS_1"/>
    <property type="match status" value="1"/>
</dbReference>
<evidence type="ECO:0000256" key="5">
    <source>
        <dbReference type="SAM" id="MobiDB-lite"/>
    </source>
</evidence>
<sequence>MSTRSRSGGAPATQSRTSTVQDRPLDGETLSSLKDELEVNLPPRPKSTGSQIFSPQPSHFAQTGPFDDPFSQQHEDHNEIRRSQTVSPLTEADLAAAYRRSMTASPLGEGQDFRFHGQGHAGFKGARSSIASGPARYSITQTSGQWYTNFDDRISPPKFPWIGNKQSGTRLDYAPSSIYSNDRDSTTYAPSNSDCLSHNPFSRYSVDVPAPLNPSKSTLNLVNPPSSVSPQGDSFTRASKPFEEKKKNRPSPLLLHESALLRPAAGSSPSSPTVETPTNVRERIKSSSAIIEYMDRSLSPGPTIPSPVLSRKSSPVLVRRSPPVGVHRPLLTSYPLLSHEIPVDRVDTFYSTVIGKGVSSSELRSLQTALDSPLWSGFRRQRNIPRMGSLPSIRERSNIFEAHEDSLQTATHNRAGSISQQYHESTARDERRCAHAQVDPDVFSPTISDKNETLNNRFSLHFLPLTHVEVERKYIEGWRLHATATCMWFGCFLVWMLEWMTPTAIPGIATDLHGIRDMGLYGTAFLFTFAVFTPVLHRLYRLFDHRWVYCAAVMLFAGGNALCAANPTSLAFILCRGLAGIGAAGVVQGSSAILNKIVAPSTRDRCIGITGSAFVIALVLGPILSGAILAQLGWQWILWITALCCIPLFGLVACLPCISGQREGDQMLKQEAKLFEIPIIETALLFTAITLLVIAFSLGGDEVSFRSDKVLGMLIGAALVLIVFFGLQCLRRSKALISLASLRRPVVLWGSLFSFFNFGIITVLAYILPMYFQASLGSSAISSALQYLPLAAVQVLAILLAQTIRRNTFGSSLFVVFGGIFTLVGVLLLSRHTFSHRIAEWQTILILVGIGTGSAILFPFHSLQKVLSGPDRVTGHMILTFFSLLGSCVFLAVAQNIFMNIFATAVHISLPILSDDIMITGPIHLEKLNFNTTLLEFVEEGFAKASSKAMVLCLVLSVLVLPVSYLLIWTVFKEEARPGRDAGVELDGQEMREV</sequence>
<feature type="transmembrane region" description="Helical" evidence="6">
    <location>
        <begin position="679"/>
        <end position="698"/>
    </location>
</feature>
<proteinExistence type="predicted"/>
<feature type="transmembrane region" description="Helical" evidence="6">
    <location>
        <begin position="873"/>
        <end position="894"/>
    </location>
</feature>
<protein>
    <submittedName>
        <fullName evidence="8">MFS general substrate transporter</fullName>
    </submittedName>
</protein>
<feature type="compositionally biased region" description="Basic and acidic residues" evidence="5">
    <location>
        <begin position="73"/>
        <end position="82"/>
    </location>
</feature>
<dbReference type="Gene3D" id="1.20.1250.20">
    <property type="entry name" value="MFS general substrate transporter like domains"/>
    <property type="match status" value="1"/>
</dbReference>
<feature type="transmembrane region" description="Helical" evidence="6">
    <location>
        <begin position="520"/>
        <end position="540"/>
    </location>
</feature>
<feature type="transmembrane region" description="Helical" evidence="6">
    <location>
        <begin position="747"/>
        <end position="772"/>
    </location>
</feature>
<keyword evidence="3 6" id="KW-1133">Transmembrane helix</keyword>
<dbReference type="AlphaFoldDB" id="A0A9P4NJI4"/>
<comment type="subcellular location">
    <subcellularLocation>
        <location evidence="1">Membrane</location>
        <topology evidence="1">Multi-pass membrane protein</topology>
    </subcellularLocation>
</comment>
<keyword evidence="2 6" id="KW-0812">Transmembrane</keyword>
<evidence type="ECO:0000256" key="4">
    <source>
        <dbReference type="ARBA" id="ARBA00023136"/>
    </source>
</evidence>
<accession>A0A9P4NJI4</accession>
<dbReference type="GO" id="GO:0022857">
    <property type="term" value="F:transmembrane transporter activity"/>
    <property type="evidence" value="ECO:0007669"/>
    <property type="project" value="InterPro"/>
</dbReference>
<dbReference type="Proteomes" id="UP000800235">
    <property type="component" value="Unassembled WGS sequence"/>
</dbReference>
<feature type="transmembrane region" description="Helical" evidence="6">
    <location>
        <begin position="710"/>
        <end position="727"/>
    </location>
</feature>
<feature type="compositionally biased region" description="Polar residues" evidence="5">
    <location>
        <begin position="1"/>
        <end position="21"/>
    </location>
</feature>
<feature type="domain" description="Major facilitator superfamily (MFS) profile" evidence="7">
    <location>
        <begin position="483"/>
        <end position="965"/>
    </location>
</feature>
<dbReference type="EMBL" id="MU007078">
    <property type="protein sequence ID" value="KAF2423731.1"/>
    <property type="molecule type" value="Genomic_DNA"/>
</dbReference>
<gene>
    <name evidence="8" type="ORF">EJ08DRAFT_664194</name>
</gene>
<name>A0A9P4NJI4_9PEZI</name>
<feature type="compositionally biased region" description="Polar residues" evidence="5">
    <location>
        <begin position="47"/>
        <end position="61"/>
    </location>
</feature>
<feature type="transmembrane region" description="Helical" evidence="6">
    <location>
        <begin position="636"/>
        <end position="658"/>
    </location>
</feature>
<dbReference type="GO" id="GO:0005886">
    <property type="term" value="C:plasma membrane"/>
    <property type="evidence" value="ECO:0007669"/>
    <property type="project" value="TreeGrafter"/>
</dbReference>
<reference evidence="8" key="1">
    <citation type="journal article" date="2020" name="Stud. Mycol.">
        <title>101 Dothideomycetes genomes: a test case for predicting lifestyles and emergence of pathogens.</title>
        <authorList>
            <person name="Haridas S."/>
            <person name="Albert R."/>
            <person name="Binder M."/>
            <person name="Bloem J."/>
            <person name="Labutti K."/>
            <person name="Salamov A."/>
            <person name="Andreopoulos B."/>
            <person name="Baker S."/>
            <person name="Barry K."/>
            <person name="Bills G."/>
            <person name="Bluhm B."/>
            <person name="Cannon C."/>
            <person name="Castanera R."/>
            <person name="Culley D."/>
            <person name="Daum C."/>
            <person name="Ezra D."/>
            <person name="Gonzalez J."/>
            <person name="Henrissat B."/>
            <person name="Kuo A."/>
            <person name="Liang C."/>
            <person name="Lipzen A."/>
            <person name="Lutzoni F."/>
            <person name="Magnuson J."/>
            <person name="Mondo S."/>
            <person name="Nolan M."/>
            <person name="Ohm R."/>
            <person name="Pangilinan J."/>
            <person name="Park H.-J."/>
            <person name="Ramirez L."/>
            <person name="Alfaro M."/>
            <person name="Sun H."/>
            <person name="Tritt A."/>
            <person name="Yoshinaga Y."/>
            <person name="Zwiers L.-H."/>
            <person name="Turgeon B."/>
            <person name="Goodwin S."/>
            <person name="Spatafora J."/>
            <person name="Crous P."/>
            <person name="Grigoriev I."/>
        </authorList>
    </citation>
    <scope>NUCLEOTIDE SEQUENCE</scope>
    <source>
        <strain evidence="8">CBS 130266</strain>
    </source>
</reference>
<feature type="transmembrane region" description="Helical" evidence="6">
    <location>
        <begin position="949"/>
        <end position="972"/>
    </location>
</feature>
<evidence type="ECO:0000256" key="2">
    <source>
        <dbReference type="ARBA" id="ARBA00022692"/>
    </source>
</evidence>
<feature type="transmembrane region" description="Helical" evidence="6">
    <location>
        <begin position="547"/>
        <end position="565"/>
    </location>
</feature>
<dbReference type="InterPro" id="IPR011701">
    <property type="entry name" value="MFS"/>
</dbReference>
<feature type="transmembrane region" description="Helical" evidence="6">
    <location>
        <begin position="808"/>
        <end position="829"/>
    </location>
</feature>
<feature type="region of interest" description="Disordered" evidence="5">
    <location>
        <begin position="1"/>
        <end position="88"/>
    </location>
</feature>
<evidence type="ECO:0000313" key="9">
    <source>
        <dbReference type="Proteomes" id="UP000800235"/>
    </source>
</evidence>
<feature type="transmembrane region" description="Helical" evidence="6">
    <location>
        <begin position="784"/>
        <end position="801"/>
    </location>
</feature>
<feature type="transmembrane region" description="Helical" evidence="6">
    <location>
        <begin position="571"/>
        <end position="594"/>
    </location>
</feature>
<comment type="caution">
    <text evidence="8">The sequence shown here is derived from an EMBL/GenBank/DDBJ whole genome shotgun (WGS) entry which is preliminary data.</text>
</comment>
<feature type="region of interest" description="Disordered" evidence="5">
    <location>
        <begin position="215"/>
        <end position="282"/>
    </location>
</feature>
<feature type="transmembrane region" description="Helical" evidence="6">
    <location>
        <begin position="841"/>
        <end position="861"/>
    </location>
</feature>
<evidence type="ECO:0000256" key="3">
    <source>
        <dbReference type="ARBA" id="ARBA00022989"/>
    </source>
</evidence>
<dbReference type="OrthoDB" id="3437016at2759"/>
<dbReference type="PANTHER" id="PTHR23501:SF199">
    <property type="entry name" value="MFS EFFLUX TRANSPORTER INPD-RELATED"/>
    <property type="match status" value="1"/>
</dbReference>
<evidence type="ECO:0000313" key="8">
    <source>
        <dbReference type="EMBL" id="KAF2423731.1"/>
    </source>
</evidence>
<dbReference type="SUPFAM" id="SSF103473">
    <property type="entry name" value="MFS general substrate transporter"/>
    <property type="match status" value="1"/>
</dbReference>
<feature type="transmembrane region" description="Helical" evidence="6">
    <location>
        <begin position="606"/>
        <end position="630"/>
    </location>
</feature>
<evidence type="ECO:0000256" key="1">
    <source>
        <dbReference type="ARBA" id="ARBA00004141"/>
    </source>
</evidence>
<feature type="compositionally biased region" description="Low complexity" evidence="5">
    <location>
        <begin position="267"/>
        <end position="278"/>
    </location>
</feature>
<dbReference type="PANTHER" id="PTHR23501">
    <property type="entry name" value="MAJOR FACILITATOR SUPERFAMILY"/>
    <property type="match status" value="1"/>
</dbReference>
<keyword evidence="4 6" id="KW-0472">Membrane</keyword>
<evidence type="ECO:0000256" key="6">
    <source>
        <dbReference type="SAM" id="Phobius"/>
    </source>
</evidence>
<dbReference type="PROSITE" id="PS50850">
    <property type="entry name" value="MFS"/>
    <property type="match status" value="1"/>
</dbReference>
<organism evidence="8 9">
    <name type="scientific">Tothia fuscella</name>
    <dbReference type="NCBI Taxonomy" id="1048955"/>
    <lineage>
        <taxon>Eukaryota</taxon>
        <taxon>Fungi</taxon>
        <taxon>Dikarya</taxon>
        <taxon>Ascomycota</taxon>
        <taxon>Pezizomycotina</taxon>
        <taxon>Dothideomycetes</taxon>
        <taxon>Pleosporomycetidae</taxon>
        <taxon>Venturiales</taxon>
        <taxon>Cylindrosympodiaceae</taxon>
        <taxon>Tothia</taxon>
    </lineage>
</organism>
<dbReference type="InterPro" id="IPR036259">
    <property type="entry name" value="MFS_trans_sf"/>
</dbReference>